<evidence type="ECO:0000256" key="1">
    <source>
        <dbReference type="SAM" id="MobiDB-lite"/>
    </source>
</evidence>
<sequence length="100" mass="9933">KADLPSPAPAPPRSRGPAPQKVQSLAQPNLSPPLPSPPLPALRPSPKGRGGRYAAGSLSRDPEPAEGPAAPSDSCAGRGEGEEDGKSLGLSGPGLTACRP</sequence>
<evidence type="ECO:0000313" key="2">
    <source>
        <dbReference type="EMBL" id="JAC78170.1"/>
    </source>
</evidence>
<dbReference type="AlphaFoldDB" id="A0A061S5M3"/>
<dbReference type="EMBL" id="GBEZ01007280">
    <property type="protein sequence ID" value="JAC78170.1"/>
    <property type="molecule type" value="Transcribed_RNA"/>
</dbReference>
<gene>
    <name evidence="2" type="ORF">TSPGSL018_15838</name>
</gene>
<feature type="compositionally biased region" description="Pro residues" evidence="1">
    <location>
        <begin position="30"/>
        <end position="43"/>
    </location>
</feature>
<protein>
    <submittedName>
        <fullName evidence="2">Uncharacterized protein</fullName>
    </submittedName>
</protein>
<feature type="compositionally biased region" description="Low complexity" evidence="1">
    <location>
        <begin position="15"/>
        <end position="29"/>
    </location>
</feature>
<feature type="non-terminal residue" evidence="2">
    <location>
        <position position="1"/>
    </location>
</feature>
<name>A0A061S5M3_9CHLO</name>
<organism evidence="2">
    <name type="scientific">Tetraselmis sp. GSL018</name>
    <dbReference type="NCBI Taxonomy" id="582737"/>
    <lineage>
        <taxon>Eukaryota</taxon>
        <taxon>Viridiplantae</taxon>
        <taxon>Chlorophyta</taxon>
        <taxon>core chlorophytes</taxon>
        <taxon>Chlorodendrophyceae</taxon>
        <taxon>Chlorodendrales</taxon>
        <taxon>Chlorodendraceae</taxon>
        <taxon>Tetraselmis</taxon>
    </lineage>
</organism>
<feature type="region of interest" description="Disordered" evidence="1">
    <location>
        <begin position="1"/>
        <end position="100"/>
    </location>
</feature>
<accession>A0A061S5M3</accession>
<feature type="non-terminal residue" evidence="2">
    <location>
        <position position="100"/>
    </location>
</feature>
<reference evidence="2" key="1">
    <citation type="submission" date="2014-05" db="EMBL/GenBank/DDBJ databases">
        <title>The transcriptome of the halophilic microalga Tetraselmis sp. GSL018 isolated from the Great Salt Lake, Utah.</title>
        <authorList>
            <person name="Jinkerson R.E."/>
            <person name="D'Adamo S."/>
            <person name="Posewitz M.C."/>
        </authorList>
    </citation>
    <scope>NUCLEOTIDE SEQUENCE</scope>
    <source>
        <strain evidence="2">GSL018</strain>
    </source>
</reference>
<proteinExistence type="predicted"/>
<feature type="compositionally biased region" description="Pro residues" evidence="1">
    <location>
        <begin position="1"/>
        <end position="14"/>
    </location>
</feature>